<dbReference type="SUPFAM" id="SSF49599">
    <property type="entry name" value="TRAF domain-like"/>
    <property type="match status" value="1"/>
</dbReference>
<evidence type="ECO:0000256" key="1">
    <source>
        <dbReference type="ARBA" id="ARBA00000900"/>
    </source>
</evidence>
<keyword evidence="10" id="KW-0844">Vision</keyword>
<keyword evidence="18" id="KW-1185">Reference proteome</keyword>
<feature type="domain" description="RING-type" evidence="15">
    <location>
        <begin position="64"/>
        <end position="99"/>
    </location>
</feature>
<evidence type="ECO:0000256" key="14">
    <source>
        <dbReference type="RuleBase" id="RU201113"/>
    </source>
</evidence>
<evidence type="ECO:0000313" key="18">
    <source>
        <dbReference type="Proteomes" id="UP001153737"/>
    </source>
</evidence>
<dbReference type="InterPro" id="IPR018121">
    <property type="entry name" value="7-in-absentia-prot_TRAF-dom"/>
</dbReference>
<comment type="domain">
    <text evidence="14">The RING-type zinc finger domain is essential for ubiquitin ligase activity.</text>
</comment>
<evidence type="ECO:0000259" key="15">
    <source>
        <dbReference type="PROSITE" id="PS50089"/>
    </source>
</evidence>
<dbReference type="Proteomes" id="UP001153737">
    <property type="component" value="Chromosome 14"/>
</dbReference>
<evidence type="ECO:0000256" key="13">
    <source>
        <dbReference type="PROSITE-ProRule" id="PRU00455"/>
    </source>
</evidence>
<proteinExistence type="inferred from homology"/>
<dbReference type="FunFam" id="3.30.40.10:FF:000041">
    <property type="entry name" value="E3 ubiquitin-protein ligase SINAT3"/>
    <property type="match status" value="1"/>
</dbReference>
<keyword evidence="6 14" id="KW-0479">Metal-binding</keyword>
<dbReference type="PROSITE" id="PS51081">
    <property type="entry name" value="ZF_SIAH"/>
    <property type="match status" value="1"/>
</dbReference>
<sequence>MKSFSILPFLNRNDSSPPEETTIVEMAQLVNSKRRGITSGENSSTSTSSANQQITDEIAALFECPVCFEVVLPPIMQCQVGHLVCASCRPKLSCCPTCRGTLGNIRNLAMEKVASNLMFPCKHKSTGCRMSLGLNDKAEHEEICEFRPYSCPCPGASCSWQVMILLCKNNPKPGILGHLKAFIISVSKGQLDKVMVHLQHAHKNITTLNGEDIVFLATEINLAGAVDWVMMQSCFGHHFMLVLEKQEKSDGHTQFFAIVQLIGSRKQAEHFAYRLELNGNRRRLIWEAMPRSSHEGVASAIMGSDCLVFDNSIAQHFADNGNLGINVTISLVC</sequence>
<dbReference type="InterPro" id="IPR049548">
    <property type="entry name" value="Sina-like_RING"/>
</dbReference>
<dbReference type="EC" id="2.3.2.27" evidence="14"/>
<name>A0A9N9X1P7_PHACE</name>
<evidence type="ECO:0000259" key="16">
    <source>
        <dbReference type="PROSITE" id="PS51081"/>
    </source>
</evidence>
<evidence type="ECO:0000256" key="11">
    <source>
        <dbReference type="ARBA" id="ARBA00060311"/>
    </source>
</evidence>
<dbReference type="GO" id="GO:0030154">
    <property type="term" value="P:cell differentiation"/>
    <property type="evidence" value="ECO:0007669"/>
    <property type="project" value="UniProtKB-ARBA"/>
</dbReference>
<dbReference type="InterPro" id="IPR008974">
    <property type="entry name" value="TRAF-like"/>
</dbReference>
<keyword evidence="9 14" id="KW-0862">Zinc</keyword>
<evidence type="ECO:0000256" key="10">
    <source>
        <dbReference type="ARBA" id="ARBA00023305"/>
    </source>
</evidence>
<dbReference type="InterPro" id="IPR004162">
    <property type="entry name" value="SINA-like_animal"/>
</dbReference>
<dbReference type="InterPro" id="IPR013083">
    <property type="entry name" value="Znf_RING/FYVE/PHD"/>
</dbReference>
<comment type="function">
    <text evidence="11">E3 ubiquitin-protein ligase that is required for specification of R7 photoreceptor cell fate in the eye by mediating the ubiquitination and subsequent proteasomal degradation of Tramtrack (ttk). E3 Ubiquitin ligases accept ubiquitin from an E2 ubiquitin-conjugating enzyme in the form of a thioester and then directly transfers the ubiquitin to targeted substrates. Acts via the formation of a complex with ebi and phyl that ubiquitinates the transcription repressor ttk, a general inhibitor of photoreceptor differentiation, in a subset of photoreceptor cells in the eye, leading to the differentiation of cells into neurons. Also involved in external sensory organ development.</text>
</comment>
<keyword evidence="4" id="KW-0716">Sensory transduction</keyword>
<dbReference type="GO" id="GO:0008270">
    <property type="term" value="F:zinc ion binding"/>
    <property type="evidence" value="ECO:0007669"/>
    <property type="project" value="UniProtKB-KW"/>
</dbReference>
<dbReference type="GO" id="GO:0061630">
    <property type="term" value="F:ubiquitin protein ligase activity"/>
    <property type="evidence" value="ECO:0007669"/>
    <property type="project" value="UniProtKB-EC"/>
</dbReference>
<evidence type="ECO:0000256" key="12">
    <source>
        <dbReference type="ARBA" id="ARBA00062579"/>
    </source>
</evidence>
<dbReference type="Gene3D" id="2.60.210.10">
    <property type="entry name" value="Apoptosis, Tumor Necrosis Factor Receptor Associated Protein 2, Chain A"/>
    <property type="match status" value="1"/>
</dbReference>
<dbReference type="CDD" id="cd03829">
    <property type="entry name" value="Sina"/>
    <property type="match status" value="1"/>
</dbReference>
<keyword evidence="8 14" id="KW-0833">Ubl conjugation pathway</keyword>
<evidence type="ECO:0000256" key="2">
    <source>
        <dbReference type="ARBA" id="ARBA00004906"/>
    </source>
</evidence>
<dbReference type="PANTHER" id="PTHR45877">
    <property type="entry name" value="E3 UBIQUITIN-PROTEIN LIGASE SIAH2"/>
    <property type="match status" value="1"/>
</dbReference>
<dbReference type="PANTHER" id="PTHR45877:SF2">
    <property type="entry name" value="E3 UBIQUITIN-PROTEIN LIGASE SINA-RELATED"/>
    <property type="match status" value="1"/>
</dbReference>
<protein>
    <recommendedName>
        <fullName evidence="14">E3 ubiquitin-protein ligase</fullName>
        <ecNumber evidence="14">2.3.2.27</ecNumber>
    </recommendedName>
</protein>
<dbReference type="PROSITE" id="PS50089">
    <property type="entry name" value="ZF_RING_2"/>
    <property type="match status" value="1"/>
</dbReference>
<evidence type="ECO:0000256" key="3">
    <source>
        <dbReference type="ARBA" id="ARBA00009119"/>
    </source>
</evidence>
<dbReference type="OrthoDB" id="941555at2759"/>
<reference evidence="17" key="2">
    <citation type="submission" date="2022-10" db="EMBL/GenBank/DDBJ databases">
        <authorList>
            <consortium name="ENA_rothamsted_submissions"/>
            <consortium name="culmorum"/>
            <person name="King R."/>
        </authorList>
    </citation>
    <scope>NUCLEOTIDE SEQUENCE</scope>
</reference>
<evidence type="ECO:0000313" key="17">
    <source>
        <dbReference type="EMBL" id="CAG9816993.1"/>
    </source>
</evidence>
<accession>A0A9N9X1P7</accession>
<dbReference type="FunFam" id="2.60.210.10:FF:000002">
    <property type="entry name" value="E3 ubiquitin-protein ligase"/>
    <property type="match status" value="1"/>
</dbReference>
<dbReference type="InterPro" id="IPR001841">
    <property type="entry name" value="Znf_RING"/>
</dbReference>
<comment type="function">
    <text evidence="14">E3 ubiquitin-protein ligase that mediates ubiquitination and subsequent proteasomal degradation of target proteins. E3 ubiquitin ligases accept ubiquitin from an E2 ubiquitin-conjugating enzyme in the form of a thioester and then directly transfers the ubiquitin to targeted substrates.</text>
</comment>
<reference evidence="17" key="1">
    <citation type="submission" date="2022-01" db="EMBL/GenBank/DDBJ databases">
        <authorList>
            <person name="King R."/>
        </authorList>
    </citation>
    <scope>NUCLEOTIDE SEQUENCE</scope>
</reference>
<dbReference type="SUPFAM" id="SSF57850">
    <property type="entry name" value="RING/U-box"/>
    <property type="match status" value="1"/>
</dbReference>
<organism evidence="17 18">
    <name type="scientific">Phaedon cochleariae</name>
    <name type="common">Mustard beetle</name>
    <dbReference type="NCBI Taxonomy" id="80249"/>
    <lineage>
        <taxon>Eukaryota</taxon>
        <taxon>Metazoa</taxon>
        <taxon>Ecdysozoa</taxon>
        <taxon>Arthropoda</taxon>
        <taxon>Hexapoda</taxon>
        <taxon>Insecta</taxon>
        <taxon>Pterygota</taxon>
        <taxon>Neoptera</taxon>
        <taxon>Endopterygota</taxon>
        <taxon>Coleoptera</taxon>
        <taxon>Polyphaga</taxon>
        <taxon>Cucujiformia</taxon>
        <taxon>Chrysomeloidea</taxon>
        <taxon>Chrysomelidae</taxon>
        <taxon>Chrysomelinae</taxon>
        <taxon>Chrysomelini</taxon>
        <taxon>Phaedon</taxon>
    </lineage>
</organism>
<comment type="catalytic activity">
    <reaction evidence="1 14">
        <text>S-ubiquitinyl-[E2 ubiquitin-conjugating enzyme]-L-cysteine + [acceptor protein]-L-lysine = [E2 ubiquitin-conjugating enzyme]-L-cysteine + N(6)-ubiquitinyl-[acceptor protein]-L-lysine.</text>
        <dbReference type="EC" id="2.3.2.27"/>
    </reaction>
</comment>
<dbReference type="Pfam" id="PF03145">
    <property type="entry name" value="Sina_TRAF"/>
    <property type="match status" value="1"/>
</dbReference>
<evidence type="ECO:0000256" key="7">
    <source>
        <dbReference type="ARBA" id="ARBA00022771"/>
    </source>
</evidence>
<dbReference type="EMBL" id="OU896720">
    <property type="protein sequence ID" value="CAG9816993.1"/>
    <property type="molecule type" value="Genomic_DNA"/>
</dbReference>
<comment type="subunit">
    <text evidence="12">Component of some E3 complex at least composed of sina, ebi and phyl. Interacts with eff.</text>
</comment>
<dbReference type="InterPro" id="IPR013010">
    <property type="entry name" value="Znf_SIAH"/>
</dbReference>
<dbReference type="Pfam" id="PF21361">
    <property type="entry name" value="Sina_ZnF"/>
    <property type="match status" value="1"/>
</dbReference>
<dbReference type="GO" id="GO:0005737">
    <property type="term" value="C:cytoplasm"/>
    <property type="evidence" value="ECO:0007669"/>
    <property type="project" value="InterPro"/>
</dbReference>
<dbReference type="Pfam" id="PF21362">
    <property type="entry name" value="Sina_RING"/>
    <property type="match status" value="1"/>
</dbReference>
<dbReference type="Gene3D" id="3.30.40.10">
    <property type="entry name" value="Zinc/RING finger domain, C3HC4 (zinc finger)"/>
    <property type="match status" value="2"/>
</dbReference>
<evidence type="ECO:0000256" key="8">
    <source>
        <dbReference type="ARBA" id="ARBA00022786"/>
    </source>
</evidence>
<comment type="similarity">
    <text evidence="3 14">Belongs to the SINA (Seven in absentia) family.</text>
</comment>
<evidence type="ECO:0000256" key="4">
    <source>
        <dbReference type="ARBA" id="ARBA00022606"/>
    </source>
</evidence>
<dbReference type="GO" id="GO:0043161">
    <property type="term" value="P:proteasome-mediated ubiquitin-dependent protein catabolic process"/>
    <property type="evidence" value="ECO:0007669"/>
    <property type="project" value="TreeGrafter"/>
</dbReference>
<evidence type="ECO:0000256" key="6">
    <source>
        <dbReference type="ARBA" id="ARBA00022723"/>
    </source>
</evidence>
<comment type="pathway">
    <text evidence="2 14">Protein modification; protein ubiquitination.</text>
</comment>
<feature type="domain" description="SIAH-type" evidence="16">
    <location>
        <begin position="116"/>
        <end position="203"/>
    </location>
</feature>
<dbReference type="AlphaFoldDB" id="A0A9N9X1P7"/>
<gene>
    <name evidence="17" type="ORF">PHAECO_LOCUS4286</name>
</gene>
<dbReference type="GO" id="GO:0007601">
    <property type="term" value="P:visual perception"/>
    <property type="evidence" value="ECO:0007669"/>
    <property type="project" value="UniProtKB-KW"/>
</dbReference>
<keyword evidence="5" id="KW-0808">Transferase</keyword>
<dbReference type="GO" id="GO:0031624">
    <property type="term" value="F:ubiquitin conjugating enzyme binding"/>
    <property type="evidence" value="ECO:0007669"/>
    <property type="project" value="TreeGrafter"/>
</dbReference>
<evidence type="ECO:0000256" key="5">
    <source>
        <dbReference type="ARBA" id="ARBA00022679"/>
    </source>
</evidence>
<keyword evidence="7 13" id="KW-0863">Zinc-finger</keyword>
<evidence type="ECO:0000256" key="9">
    <source>
        <dbReference type="ARBA" id="ARBA00022833"/>
    </source>
</evidence>
<comment type="domain">
    <text evidence="14">The SBD domain (substrate-binding domain) mediates the interaction with substrate proteins. It is related to the TRAF family.</text>
</comment>